<dbReference type="EMBL" id="BDRX01000025">
    <property type="protein sequence ID" value="GBF91584.1"/>
    <property type="molecule type" value="Genomic_DNA"/>
</dbReference>
<evidence type="ECO:0000259" key="1">
    <source>
        <dbReference type="Pfam" id="PF01764"/>
    </source>
</evidence>
<comment type="caution">
    <text evidence="2">The sequence shown here is derived from an EMBL/GenBank/DDBJ whole genome shotgun (WGS) entry which is preliminary data.</text>
</comment>
<evidence type="ECO:0000313" key="3">
    <source>
        <dbReference type="Proteomes" id="UP000247498"/>
    </source>
</evidence>
<proteinExistence type="predicted"/>
<dbReference type="SUPFAM" id="SSF53474">
    <property type="entry name" value="alpha/beta-Hydrolases"/>
    <property type="match status" value="1"/>
</dbReference>
<dbReference type="InParanoid" id="A0A2V0NVC1"/>
<dbReference type="Proteomes" id="UP000247498">
    <property type="component" value="Unassembled WGS sequence"/>
</dbReference>
<dbReference type="Pfam" id="PF01764">
    <property type="entry name" value="Lipase_3"/>
    <property type="match status" value="1"/>
</dbReference>
<dbReference type="Gene3D" id="3.40.50.1820">
    <property type="entry name" value="alpha/beta hydrolase"/>
    <property type="match status" value="1"/>
</dbReference>
<dbReference type="InterPro" id="IPR002921">
    <property type="entry name" value="Fungal_lipase-type"/>
</dbReference>
<evidence type="ECO:0000313" key="2">
    <source>
        <dbReference type="EMBL" id="GBF91584.1"/>
    </source>
</evidence>
<keyword evidence="3" id="KW-1185">Reference proteome</keyword>
<reference evidence="2 3" key="1">
    <citation type="journal article" date="2018" name="Sci. Rep.">
        <title>Raphidocelis subcapitata (=Pseudokirchneriella subcapitata) provides an insight into genome evolution and environmental adaptations in the Sphaeropleales.</title>
        <authorList>
            <person name="Suzuki S."/>
            <person name="Yamaguchi H."/>
            <person name="Nakajima N."/>
            <person name="Kawachi M."/>
        </authorList>
    </citation>
    <scope>NUCLEOTIDE SEQUENCE [LARGE SCALE GENOMIC DNA]</scope>
    <source>
        <strain evidence="2 3">NIES-35</strain>
    </source>
</reference>
<dbReference type="AlphaFoldDB" id="A0A2V0NVC1"/>
<feature type="domain" description="Fungal lipase-type" evidence="1">
    <location>
        <begin position="210"/>
        <end position="317"/>
    </location>
</feature>
<protein>
    <recommendedName>
        <fullName evidence="1">Fungal lipase-type domain-containing protein</fullName>
    </recommendedName>
</protein>
<dbReference type="InterPro" id="IPR029058">
    <property type="entry name" value="AB_hydrolase_fold"/>
</dbReference>
<gene>
    <name evidence="2" type="ORF">Rsub_04324</name>
</gene>
<dbReference type="GO" id="GO:0006629">
    <property type="term" value="P:lipid metabolic process"/>
    <property type="evidence" value="ECO:0007669"/>
    <property type="project" value="InterPro"/>
</dbReference>
<dbReference type="OrthoDB" id="438440at2759"/>
<dbReference type="PANTHER" id="PTHR46023:SF6">
    <property type="entry name" value="LIPASE CLASS 3 FAMILY PROTEIN"/>
    <property type="match status" value="1"/>
</dbReference>
<name>A0A2V0NVC1_9CHLO</name>
<organism evidence="2 3">
    <name type="scientific">Raphidocelis subcapitata</name>
    <dbReference type="NCBI Taxonomy" id="307507"/>
    <lineage>
        <taxon>Eukaryota</taxon>
        <taxon>Viridiplantae</taxon>
        <taxon>Chlorophyta</taxon>
        <taxon>core chlorophytes</taxon>
        <taxon>Chlorophyceae</taxon>
        <taxon>CS clade</taxon>
        <taxon>Sphaeropleales</taxon>
        <taxon>Selenastraceae</taxon>
        <taxon>Raphidocelis</taxon>
    </lineage>
</organism>
<sequence length="624" mass="62483">MELFPPEDPFLGQYFRQREGDDDEGALADPLGALFTAVSDAVSRASARGAAAAPAAKAAAESAAQTLSEVAGIVSALAKGGGTLELLAHPQHATLGVFYLARRHQLERSAAPLDGSSVGDAALLHELLRATDLSDAVYPDRYADVLARGKLLSEGDVLYAHCDAGGDEAGFFIARDHAAKKIFWVVHGPGAGGAGGAVAQLPGTAVELPGGGYGHAGMWRAALGLMDAHLSRVLDALAAHPKYDLCIVGHSTGAGIGALVARALTANPDLSARLGGAGITAICVAPTPCVSSDVAAALGGYVKSLVMRYDLVPRLSSLSVEQLRRELGGLDYTALLKEDLMGSEIVRRAVDATAAAAARVRDGERDALGRAHAAAAGIAAAVASDPRVQTVQSFASDKIRLASDAVTGQVTALEKLAAETADSLASRIDRVLAEAPAPAPSEAEGGAAAAEGGAGAALGGAAARAAAAAAAAAATAADAALARPRVREALGWVSALLKQAAAAAAPAAAPAPAAAGAVPAAAAAAAPAAAARAGEEASGQGTAKRADVPLYVPGRVYWLRPVDEALPDEHQSFELVDAGTDPRFQRIVLRASMLADHQPRAARAALADALSRLGAPAEAATAGA</sequence>
<accession>A0A2V0NVC1</accession>
<dbReference type="PANTHER" id="PTHR46023">
    <property type="entry name" value="LIPASE CLASS 3 PROTEIN-LIKE"/>
    <property type="match status" value="1"/>
</dbReference>